<evidence type="ECO:0000256" key="6">
    <source>
        <dbReference type="SAM" id="Phobius"/>
    </source>
</evidence>
<evidence type="ECO:0000256" key="1">
    <source>
        <dbReference type="ARBA" id="ARBA00004651"/>
    </source>
</evidence>
<accession>A0A934KE41</accession>
<dbReference type="CDD" id="cd06581">
    <property type="entry name" value="TM_PBP1_LivM_like"/>
    <property type="match status" value="1"/>
</dbReference>
<dbReference type="Proteomes" id="UP000620075">
    <property type="component" value="Unassembled WGS sequence"/>
</dbReference>
<evidence type="ECO:0000313" key="8">
    <source>
        <dbReference type="Proteomes" id="UP000620075"/>
    </source>
</evidence>
<comment type="caution">
    <text evidence="7">The sequence shown here is derived from an EMBL/GenBank/DDBJ whole genome shotgun (WGS) entry which is preliminary data.</text>
</comment>
<evidence type="ECO:0000256" key="5">
    <source>
        <dbReference type="ARBA" id="ARBA00023136"/>
    </source>
</evidence>
<evidence type="ECO:0000256" key="2">
    <source>
        <dbReference type="ARBA" id="ARBA00022475"/>
    </source>
</evidence>
<feature type="transmembrane region" description="Helical" evidence="6">
    <location>
        <begin position="257"/>
        <end position="285"/>
    </location>
</feature>
<feature type="transmembrane region" description="Helical" evidence="6">
    <location>
        <begin position="116"/>
        <end position="133"/>
    </location>
</feature>
<reference evidence="7 8" key="1">
    <citation type="submission" date="2020-10" db="EMBL/GenBank/DDBJ databases">
        <title>Ca. Dormibacterota MAGs.</title>
        <authorList>
            <person name="Montgomery K."/>
        </authorList>
    </citation>
    <scope>NUCLEOTIDE SEQUENCE [LARGE SCALE GENOMIC DNA]</scope>
    <source>
        <strain evidence="7">SC8811_S16_3</strain>
    </source>
</reference>
<feature type="transmembrane region" description="Helical" evidence="6">
    <location>
        <begin position="37"/>
        <end position="55"/>
    </location>
</feature>
<gene>
    <name evidence="7" type="ORF">JF888_00385</name>
</gene>
<organism evidence="7 8">
    <name type="scientific">Candidatus Dormiibacter inghamiae</name>
    <dbReference type="NCBI Taxonomy" id="3127013"/>
    <lineage>
        <taxon>Bacteria</taxon>
        <taxon>Bacillati</taxon>
        <taxon>Candidatus Dormiibacterota</taxon>
        <taxon>Candidatus Dormibacteria</taxon>
        <taxon>Candidatus Dormibacterales</taxon>
        <taxon>Candidatus Dormibacteraceae</taxon>
        <taxon>Candidatus Dormiibacter</taxon>
    </lineage>
</organism>
<dbReference type="InterPro" id="IPR001851">
    <property type="entry name" value="ABC_transp_permease"/>
</dbReference>
<evidence type="ECO:0000313" key="7">
    <source>
        <dbReference type="EMBL" id="MBJ7601651.1"/>
    </source>
</evidence>
<keyword evidence="5 6" id="KW-0472">Membrane</keyword>
<keyword evidence="2" id="KW-1003">Cell membrane</keyword>
<proteinExistence type="predicted"/>
<keyword evidence="3 6" id="KW-0812">Transmembrane</keyword>
<dbReference type="GO" id="GO:0005886">
    <property type="term" value="C:plasma membrane"/>
    <property type="evidence" value="ECO:0007669"/>
    <property type="project" value="UniProtKB-SubCell"/>
</dbReference>
<dbReference type="EMBL" id="JAEKNQ010000003">
    <property type="protein sequence ID" value="MBJ7601651.1"/>
    <property type="molecule type" value="Genomic_DNA"/>
</dbReference>
<dbReference type="PANTHER" id="PTHR30482:SF10">
    <property type="entry name" value="HIGH-AFFINITY BRANCHED-CHAIN AMINO ACID TRANSPORT PROTEIN BRAE"/>
    <property type="match status" value="1"/>
</dbReference>
<feature type="transmembrane region" description="Helical" evidence="6">
    <location>
        <begin position="168"/>
        <end position="186"/>
    </location>
</feature>
<evidence type="ECO:0000256" key="4">
    <source>
        <dbReference type="ARBA" id="ARBA00022989"/>
    </source>
</evidence>
<feature type="transmembrane region" description="Helical" evidence="6">
    <location>
        <begin position="87"/>
        <end position="109"/>
    </location>
</feature>
<feature type="transmembrane region" description="Helical" evidence="6">
    <location>
        <begin position="305"/>
        <end position="327"/>
    </location>
</feature>
<dbReference type="PANTHER" id="PTHR30482">
    <property type="entry name" value="HIGH-AFFINITY BRANCHED-CHAIN AMINO ACID TRANSPORT SYSTEM PERMEASE"/>
    <property type="match status" value="1"/>
</dbReference>
<comment type="subcellular location">
    <subcellularLocation>
        <location evidence="1">Cell membrane</location>
        <topology evidence="1">Multi-pass membrane protein</topology>
    </subcellularLocation>
</comment>
<name>A0A934KE41_9BACT</name>
<sequence length="336" mass="34530">MTTVLRSRFLRPSSVLIAGVALASLLLPPLLDSGKQTVFVLFTLYVVVTVGLSLLMGLAGQISLGQAAFYALGAYTAGLLAKHGLPQLLALAAAPVGSAVVAALIGVPVLRLRGHYLAFATLAFQLIVLTILAEARGITGGDIGLGGIPPLLPVLNQGQDSELDLNSPLVYCYVGWVVAALVIVLTRNLVRSRPGRGLRALATSEIGAAASGVAVGADKLKVFTISAAYAGLAGGVYAFFLEYLSPGSFPILLSIQFIVMATLGGLGEVWGAVLGAAVIVLLVQILQAAASQPGLPRQAPAILSYAAYGGVMVLVMLFLPAGLLPAIRQRLSRPSS</sequence>
<protein>
    <submittedName>
        <fullName evidence="7">Branched-chain amino acid ABC transporter permease</fullName>
    </submittedName>
</protein>
<evidence type="ECO:0000256" key="3">
    <source>
        <dbReference type="ARBA" id="ARBA00022692"/>
    </source>
</evidence>
<dbReference type="Pfam" id="PF02653">
    <property type="entry name" value="BPD_transp_2"/>
    <property type="match status" value="1"/>
</dbReference>
<feature type="transmembrane region" description="Helical" evidence="6">
    <location>
        <begin position="223"/>
        <end position="245"/>
    </location>
</feature>
<feature type="transmembrane region" description="Helical" evidence="6">
    <location>
        <begin position="12"/>
        <end position="31"/>
    </location>
</feature>
<keyword evidence="4 6" id="KW-1133">Transmembrane helix</keyword>
<dbReference type="RefSeq" id="WP_338176002.1">
    <property type="nucleotide sequence ID" value="NZ_JAEKNQ010000003.1"/>
</dbReference>
<dbReference type="InterPro" id="IPR043428">
    <property type="entry name" value="LivM-like"/>
</dbReference>
<dbReference type="AlphaFoldDB" id="A0A934KE41"/>
<dbReference type="GO" id="GO:0015658">
    <property type="term" value="F:branched-chain amino acid transmembrane transporter activity"/>
    <property type="evidence" value="ECO:0007669"/>
    <property type="project" value="InterPro"/>
</dbReference>